<sequence>MGGVGSFLRQNRTLYVGRITVTEGVEEIVSRHFGEWGEVEKIRVLNNRGVAFVTYVNEANAQFAKEAMAHQSLDNDKEVLNVRWANEDPNPAAKIREKRRLEEQAAETIRKLLPKEMVDELEGKPSSKRIKKNDFGLEGFEAPEAVRYGGEVPTVEEPEDDQEVELKQPLAIEDKKLGSGLFSSDSLARLQNVAKSIKPVAVPLPPSTGLGLADYGSDDDE</sequence>
<name>A0ACB6V3H3_9ASCO</name>
<protein>
    <submittedName>
        <fullName evidence="1">Uncharacterized protein</fullName>
    </submittedName>
</protein>
<keyword evidence="2" id="KW-1185">Reference proteome</keyword>
<proteinExistence type="predicted"/>
<dbReference type="Proteomes" id="UP000744676">
    <property type="component" value="Unassembled WGS sequence"/>
</dbReference>
<comment type="caution">
    <text evidence="1">The sequence shown here is derived from an EMBL/GenBank/DDBJ whole genome shotgun (WGS) entry which is preliminary data.</text>
</comment>
<gene>
    <name evidence="1" type="ORF">D0Z00_002683</name>
</gene>
<evidence type="ECO:0000313" key="2">
    <source>
        <dbReference type="Proteomes" id="UP000744676"/>
    </source>
</evidence>
<dbReference type="EMBL" id="QVQA01000082">
    <property type="protein sequence ID" value="KAF5096731.1"/>
    <property type="molecule type" value="Genomic_DNA"/>
</dbReference>
<organism evidence="1 2">
    <name type="scientific">Geotrichum galactomycetum</name>
    <dbReference type="NCBI Taxonomy" id="27317"/>
    <lineage>
        <taxon>Eukaryota</taxon>
        <taxon>Fungi</taxon>
        <taxon>Dikarya</taxon>
        <taxon>Ascomycota</taxon>
        <taxon>Saccharomycotina</taxon>
        <taxon>Dipodascomycetes</taxon>
        <taxon>Dipodascales</taxon>
        <taxon>Dipodascaceae</taxon>
        <taxon>Geotrichum</taxon>
    </lineage>
</organism>
<reference evidence="1 2" key="1">
    <citation type="journal article" date="2020" name="Front. Microbiol.">
        <title>Phenotypic and Genetic Characterization of the Cheese Ripening Yeast Geotrichum candidum.</title>
        <authorList>
            <person name="Perkins V."/>
            <person name="Vignola S."/>
            <person name="Lessard M.H."/>
            <person name="Plante P.L."/>
            <person name="Corbeil J."/>
            <person name="Dugat-Bony E."/>
            <person name="Frenette M."/>
            <person name="Labrie S."/>
        </authorList>
    </citation>
    <scope>NUCLEOTIDE SEQUENCE [LARGE SCALE GENOMIC DNA]</scope>
    <source>
        <strain evidence="1 2">LMA-1147</strain>
    </source>
</reference>
<evidence type="ECO:0000313" key="1">
    <source>
        <dbReference type="EMBL" id="KAF5096731.1"/>
    </source>
</evidence>
<accession>A0ACB6V3H3</accession>